<dbReference type="Pfam" id="PF00141">
    <property type="entry name" value="peroxidase"/>
    <property type="match status" value="1"/>
</dbReference>
<evidence type="ECO:0000256" key="2">
    <source>
        <dbReference type="ARBA" id="ARBA00006873"/>
    </source>
</evidence>
<dbReference type="GO" id="GO:0034599">
    <property type="term" value="P:cellular response to oxidative stress"/>
    <property type="evidence" value="ECO:0007669"/>
    <property type="project" value="InterPro"/>
</dbReference>
<dbReference type="Gene3D" id="1.25.40.20">
    <property type="entry name" value="Ankyrin repeat-containing domain"/>
    <property type="match status" value="1"/>
</dbReference>
<keyword evidence="11" id="KW-1185">Reference proteome</keyword>
<dbReference type="InterPro" id="IPR010255">
    <property type="entry name" value="Haem_peroxidase_sf"/>
</dbReference>
<dbReference type="PRINTS" id="PR00458">
    <property type="entry name" value="PEROXIDASE"/>
</dbReference>
<comment type="similarity">
    <text evidence="2">Belongs to the peroxidase family. Ascorbate peroxidase subfamily.</text>
</comment>
<evidence type="ECO:0000313" key="10">
    <source>
        <dbReference type="EMBL" id="KAK3268773.1"/>
    </source>
</evidence>
<dbReference type="AlphaFoldDB" id="A0AAE0L1M4"/>
<accession>A0AAE0L1M4</accession>
<reference evidence="10 11" key="1">
    <citation type="journal article" date="2015" name="Genome Biol. Evol.">
        <title>Comparative Genomics of a Bacterivorous Green Alga Reveals Evolutionary Causalities and Consequences of Phago-Mixotrophic Mode of Nutrition.</title>
        <authorList>
            <person name="Burns J.A."/>
            <person name="Paasch A."/>
            <person name="Narechania A."/>
            <person name="Kim E."/>
        </authorList>
    </citation>
    <scope>NUCLEOTIDE SEQUENCE [LARGE SCALE GENOMIC DNA]</scope>
    <source>
        <strain evidence="10 11">PLY_AMNH</strain>
    </source>
</reference>
<keyword evidence="6" id="KW-0560">Oxidoreductase</keyword>
<dbReference type="EC" id="1.11.1.11" evidence="3"/>
<feature type="domain" description="Plant heme peroxidase family profile" evidence="9">
    <location>
        <begin position="90"/>
        <end position="301"/>
    </location>
</feature>
<protein>
    <recommendedName>
        <fullName evidence="3">L-ascorbate peroxidase</fullName>
        <ecNumber evidence="3">1.11.1.11</ecNumber>
    </recommendedName>
</protein>
<dbReference type="SMART" id="SM00248">
    <property type="entry name" value="ANK"/>
    <property type="match status" value="2"/>
</dbReference>
<evidence type="ECO:0000256" key="6">
    <source>
        <dbReference type="ARBA" id="ARBA00023002"/>
    </source>
</evidence>
<dbReference type="PROSITE" id="PS50297">
    <property type="entry name" value="ANK_REP_REGION"/>
    <property type="match status" value="2"/>
</dbReference>
<dbReference type="SUPFAM" id="SSF48403">
    <property type="entry name" value="Ankyrin repeat"/>
    <property type="match status" value="1"/>
</dbReference>
<dbReference type="InterPro" id="IPR002016">
    <property type="entry name" value="Haem_peroxidase"/>
</dbReference>
<dbReference type="SUPFAM" id="SSF48113">
    <property type="entry name" value="Heme-dependent peroxidases"/>
    <property type="match status" value="1"/>
</dbReference>
<keyword evidence="5" id="KW-0479">Metal-binding</keyword>
<feature type="repeat" description="ANK" evidence="8">
    <location>
        <begin position="309"/>
        <end position="331"/>
    </location>
</feature>
<dbReference type="Proteomes" id="UP001190700">
    <property type="component" value="Unassembled WGS sequence"/>
</dbReference>
<gene>
    <name evidence="10" type="ORF">CYMTET_22741</name>
</gene>
<evidence type="ECO:0000313" key="11">
    <source>
        <dbReference type="Proteomes" id="UP001190700"/>
    </source>
</evidence>
<dbReference type="Gene3D" id="1.10.420.10">
    <property type="entry name" value="Peroxidase, domain 2"/>
    <property type="match status" value="1"/>
</dbReference>
<dbReference type="GO" id="GO:0046872">
    <property type="term" value="F:metal ion binding"/>
    <property type="evidence" value="ECO:0007669"/>
    <property type="project" value="UniProtKB-KW"/>
</dbReference>
<dbReference type="PROSITE" id="PS50873">
    <property type="entry name" value="PEROXIDASE_4"/>
    <property type="match status" value="1"/>
</dbReference>
<dbReference type="PROSITE" id="PS00435">
    <property type="entry name" value="PEROXIDASE_1"/>
    <property type="match status" value="1"/>
</dbReference>
<dbReference type="InterPro" id="IPR019793">
    <property type="entry name" value="Peroxidases_heam-ligand_BS"/>
</dbReference>
<dbReference type="GO" id="GO:0016688">
    <property type="term" value="F:L-ascorbate peroxidase activity"/>
    <property type="evidence" value="ECO:0007669"/>
    <property type="project" value="UniProtKB-EC"/>
</dbReference>
<keyword evidence="8" id="KW-0040">ANK repeat</keyword>
<dbReference type="GO" id="GO:0020037">
    <property type="term" value="F:heme binding"/>
    <property type="evidence" value="ECO:0007669"/>
    <property type="project" value="InterPro"/>
</dbReference>
<evidence type="ECO:0000256" key="8">
    <source>
        <dbReference type="PROSITE-ProRule" id="PRU00023"/>
    </source>
</evidence>
<keyword evidence="4" id="KW-0349">Heme</keyword>
<dbReference type="InterPro" id="IPR044831">
    <property type="entry name" value="Ccp1-like"/>
</dbReference>
<dbReference type="Gene3D" id="1.10.520.10">
    <property type="match status" value="1"/>
</dbReference>
<dbReference type="InterPro" id="IPR002207">
    <property type="entry name" value="Peroxidase_I"/>
</dbReference>
<dbReference type="PANTHER" id="PTHR31356:SF66">
    <property type="entry name" value="CATALASE-PEROXIDASE"/>
    <property type="match status" value="1"/>
</dbReference>
<organism evidence="10 11">
    <name type="scientific">Cymbomonas tetramitiformis</name>
    <dbReference type="NCBI Taxonomy" id="36881"/>
    <lineage>
        <taxon>Eukaryota</taxon>
        <taxon>Viridiplantae</taxon>
        <taxon>Chlorophyta</taxon>
        <taxon>Pyramimonadophyceae</taxon>
        <taxon>Pyramimonadales</taxon>
        <taxon>Pyramimonadaceae</taxon>
        <taxon>Cymbomonas</taxon>
    </lineage>
</organism>
<comment type="cofactor">
    <cofactor evidence="1">
        <name>heme b</name>
        <dbReference type="ChEBI" id="CHEBI:60344"/>
    </cofactor>
</comment>
<proteinExistence type="inferred from homology"/>
<dbReference type="PANTHER" id="PTHR31356">
    <property type="entry name" value="THYLAKOID LUMENAL 29 KDA PROTEIN, CHLOROPLASTIC-RELATED"/>
    <property type="match status" value="1"/>
</dbReference>
<dbReference type="CDD" id="cd00691">
    <property type="entry name" value="ascorbate_peroxidase"/>
    <property type="match status" value="1"/>
</dbReference>
<dbReference type="PROSITE" id="PS50088">
    <property type="entry name" value="ANK_REPEAT"/>
    <property type="match status" value="2"/>
</dbReference>
<evidence type="ECO:0000256" key="5">
    <source>
        <dbReference type="ARBA" id="ARBA00022723"/>
    </source>
</evidence>
<dbReference type="Pfam" id="PF12796">
    <property type="entry name" value="Ank_2"/>
    <property type="match status" value="1"/>
</dbReference>
<evidence type="ECO:0000256" key="3">
    <source>
        <dbReference type="ARBA" id="ARBA00012940"/>
    </source>
</evidence>
<sequence>MTCPMKKYDLNPEVLKSEIRQALINQKVNACPMACRVAWHAAGTYDAKDGTGGSNGATMRFEPEDSDPANAGLSIIRDLLHEVKLKYPQVSHADLWTLAGAAAIEFLGGPKIPHILGRTDAPNGTTCPANGRLPDASQGAQHLRDVFYRMGMSDREIVALSGAHTLGRCHLTRSGYDGKWTDNPLKFDNSYFKNLIERDWKLRPWDGKEQFTDVQTGTLMMLPTDISLKTDPQFRPYVELYARDEAAFFQDFAAAYGKLLGLGAPQACPHLAQQEKASADFREACMHGHDEEVRQLAKSCNVHGMEGHSGRTALHKAAFWGHIHLINFLVKDCQIDPNVRDYNGDTALHDAARFGHEEVAEMLLPVTDVNLQNNLGQTVLGVAIEYSKDGGGNMSAKKRLIKKLENSHNNSKL</sequence>
<dbReference type="EMBL" id="LGRX02011594">
    <property type="protein sequence ID" value="KAK3268773.1"/>
    <property type="molecule type" value="Genomic_DNA"/>
</dbReference>
<feature type="repeat" description="ANK" evidence="8">
    <location>
        <begin position="343"/>
        <end position="364"/>
    </location>
</feature>
<evidence type="ECO:0000256" key="1">
    <source>
        <dbReference type="ARBA" id="ARBA00001970"/>
    </source>
</evidence>
<dbReference type="GO" id="GO:0000302">
    <property type="term" value="P:response to reactive oxygen species"/>
    <property type="evidence" value="ECO:0007669"/>
    <property type="project" value="TreeGrafter"/>
</dbReference>
<dbReference type="PRINTS" id="PR00459">
    <property type="entry name" value="ASPEROXIDASE"/>
</dbReference>
<evidence type="ECO:0000259" key="9">
    <source>
        <dbReference type="PROSITE" id="PS50873"/>
    </source>
</evidence>
<name>A0AAE0L1M4_9CHLO</name>
<evidence type="ECO:0000256" key="4">
    <source>
        <dbReference type="ARBA" id="ARBA00022617"/>
    </source>
</evidence>
<dbReference type="InterPro" id="IPR036770">
    <property type="entry name" value="Ankyrin_rpt-contain_sf"/>
</dbReference>
<dbReference type="FunFam" id="1.10.420.10:FF:000009">
    <property type="entry name" value="Ascorbate peroxidase"/>
    <property type="match status" value="1"/>
</dbReference>
<keyword evidence="7" id="KW-0408">Iron</keyword>
<dbReference type="InterPro" id="IPR002110">
    <property type="entry name" value="Ankyrin_rpt"/>
</dbReference>
<comment type="caution">
    <text evidence="10">The sequence shown here is derived from an EMBL/GenBank/DDBJ whole genome shotgun (WGS) entry which is preliminary data.</text>
</comment>
<dbReference type="GO" id="GO:0042744">
    <property type="term" value="P:hydrogen peroxide catabolic process"/>
    <property type="evidence" value="ECO:0007669"/>
    <property type="project" value="TreeGrafter"/>
</dbReference>
<evidence type="ECO:0000256" key="7">
    <source>
        <dbReference type="ARBA" id="ARBA00023004"/>
    </source>
</evidence>